<comment type="caution">
    <text evidence="2">The sequence shown here is derived from an EMBL/GenBank/DDBJ whole genome shotgun (WGS) entry which is preliminary data.</text>
</comment>
<evidence type="ECO:0000313" key="3">
    <source>
        <dbReference type="Proteomes" id="UP000316343"/>
    </source>
</evidence>
<gene>
    <name evidence="2" type="ORF">FGU71_01000</name>
</gene>
<evidence type="ECO:0000259" key="1">
    <source>
        <dbReference type="Pfam" id="PF13638"/>
    </source>
</evidence>
<protein>
    <recommendedName>
        <fullName evidence="1">PIN domain-containing protein</fullName>
    </recommendedName>
</protein>
<dbReference type="Proteomes" id="UP000316343">
    <property type="component" value="Unassembled WGS sequence"/>
</dbReference>
<reference evidence="2 3" key="1">
    <citation type="submission" date="2019-06" db="EMBL/GenBank/DDBJ databases">
        <title>Erythrobacter insulae sp. nov., isolated from a tidal flat.</title>
        <authorList>
            <person name="Yoon J.-H."/>
        </authorList>
    </citation>
    <scope>NUCLEOTIDE SEQUENCE [LARGE SCALE GENOMIC DNA]</scope>
    <source>
        <strain evidence="2 3">JBTF-M21</strain>
    </source>
</reference>
<name>A0A547P8Y4_9SPHN</name>
<evidence type="ECO:0000313" key="2">
    <source>
        <dbReference type="EMBL" id="TRD10583.1"/>
    </source>
</evidence>
<dbReference type="OrthoDB" id="7419277at2"/>
<proteinExistence type="predicted"/>
<dbReference type="EMBL" id="VHJK01000001">
    <property type="protein sequence ID" value="TRD10583.1"/>
    <property type="molecule type" value="Genomic_DNA"/>
</dbReference>
<keyword evidence="3" id="KW-1185">Reference proteome</keyword>
<accession>A0A547P8Y4</accession>
<feature type="domain" description="PIN" evidence="1">
    <location>
        <begin position="25"/>
        <end position="164"/>
    </location>
</feature>
<sequence>MIFITLGGERLRQTIDTSKYDNVVVIDAQVVLQGVPLEQMPWSEIFDGSILLLVTRQVQTEIDRRKNDGRLGKRARSFNRLLDSFIETRIPATICAEPKVDIATVSNQRPDWDQLDDLDREDPDDRIVAQALNANVDDPDRLVLLSHDMRPRDAAQCHGLTAKKLPEHWLRQIEPSPHERKITELEARNRLLSQDQPQLEVKISCESPAPWECTSVSPANEQEVKRLIQNLVLGAPRQRSRSGFELSGFDYDSSHSGRLKEWENQLRQELPFIHKGLSRLFSQKRIIVSVKNVGSVPAENLSLEIRSGNTVLHSKPFWVMMCGASAPRPQMMPYAHHLHAGIRPEDLISPRREPFDFYWDERGPRGHLILSCNSFRQEKRHEIEISAELLSSTVPKAEFTAVVTASNLKGDARDQLLVEVSLCEKRADEIFDFGEGVLVLRPDFDLPDELSPEKFAWYLNSGDRYDPS</sequence>
<dbReference type="Pfam" id="PF13638">
    <property type="entry name" value="PIN_4"/>
    <property type="match status" value="1"/>
</dbReference>
<organism evidence="2 3">
    <name type="scientific">Erythrobacter insulae</name>
    <dbReference type="NCBI Taxonomy" id="2584124"/>
    <lineage>
        <taxon>Bacteria</taxon>
        <taxon>Pseudomonadati</taxon>
        <taxon>Pseudomonadota</taxon>
        <taxon>Alphaproteobacteria</taxon>
        <taxon>Sphingomonadales</taxon>
        <taxon>Erythrobacteraceae</taxon>
        <taxon>Erythrobacter/Porphyrobacter group</taxon>
        <taxon>Erythrobacter</taxon>
    </lineage>
</organism>
<dbReference type="Gene3D" id="3.40.50.1010">
    <property type="entry name" value="5'-nuclease"/>
    <property type="match status" value="1"/>
</dbReference>
<dbReference type="AlphaFoldDB" id="A0A547P8Y4"/>
<dbReference type="InterPro" id="IPR002716">
    <property type="entry name" value="PIN_dom"/>
</dbReference>
<dbReference type="RefSeq" id="WP_142786845.1">
    <property type="nucleotide sequence ID" value="NZ_VHJK01000001.1"/>
</dbReference>